<keyword evidence="2" id="KW-1133">Transmembrane helix</keyword>
<keyword evidence="2" id="KW-0812">Transmembrane</keyword>
<reference evidence="3 4" key="1">
    <citation type="journal article" date="2016" name="Nat. Commun.">
        <title>Extremotolerant tardigrade genome and improved radiotolerance of human cultured cells by tardigrade-unique protein.</title>
        <authorList>
            <person name="Hashimoto T."/>
            <person name="Horikawa D.D."/>
            <person name="Saito Y."/>
            <person name="Kuwahara H."/>
            <person name="Kozuka-Hata H."/>
            <person name="Shin-I T."/>
            <person name="Minakuchi Y."/>
            <person name="Ohishi K."/>
            <person name="Motoyama A."/>
            <person name="Aizu T."/>
            <person name="Enomoto A."/>
            <person name="Kondo K."/>
            <person name="Tanaka S."/>
            <person name="Hara Y."/>
            <person name="Koshikawa S."/>
            <person name="Sagara H."/>
            <person name="Miura T."/>
            <person name="Yokobori S."/>
            <person name="Miyagawa K."/>
            <person name="Suzuki Y."/>
            <person name="Kubo T."/>
            <person name="Oyama M."/>
            <person name="Kohara Y."/>
            <person name="Fujiyama A."/>
            <person name="Arakawa K."/>
            <person name="Katayama T."/>
            <person name="Toyoda A."/>
            <person name="Kunieda T."/>
        </authorList>
    </citation>
    <scope>NUCLEOTIDE SEQUENCE [LARGE SCALE GENOMIC DNA]</scope>
    <source>
        <strain evidence="3 4">YOKOZUNA-1</strain>
    </source>
</reference>
<dbReference type="Proteomes" id="UP000186922">
    <property type="component" value="Unassembled WGS sequence"/>
</dbReference>
<feature type="region of interest" description="Disordered" evidence="1">
    <location>
        <begin position="37"/>
        <end position="58"/>
    </location>
</feature>
<organism evidence="3 4">
    <name type="scientific">Ramazzottius varieornatus</name>
    <name type="common">Water bear</name>
    <name type="synonym">Tardigrade</name>
    <dbReference type="NCBI Taxonomy" id="947166"/>
    <lineage>
        <taxon>Eukaryota</taxon>
        <taxon>Metazoa</taxon>
        <taxon>Ecdysozoa</taxon>
        <taxon>Tardigrada</taxon>
        <taxon>Eutardigrada</taxon>
        <taxon>Parachela</taxon>
        <taxon>Hypsibioidea</taxon>
        <taxon>Ramazzottiidae</taxon>
        <taxon>Ramazzottius</taxon>
    </lineage>
</organism>
<dbReference type="EMBL" id="BDGG01000015">
    <property type="protein sequence ID" value="GAV07428.1"/>
    <property type="molecule type" value="Genomic_DNA"/>
</dbReference>
<feature type="transmembrane region" description="Helical" evidence="2">
    <location>
        <begin position="6"/>
        <end position="30"/>
    </location>
</feature>
<dbReference type="AlphaFoldDB" id="A0A1D1W5G7"/>
<evidence type="ECO:0000256" key="2">
    <source>
        <dbReference type="SAM" id="Phobius"/>
    </source>
</evidence>
<keyword evidence="2" id="KW-0472">Membrane</keyword>
<gene>
    <name evidence="3" type="primary">RvY_17263-1</name>
    <name evidence="3" type="synonym">RvY_17263.1</name>
    <name evidence="3" type="ORF">RvY_17263</name>
</gene>
<evidence type="ECO:0000256" key="1">
    <source>
        <dbReference type="SAM" id="MobiDB-lite"/>
    </source>
</evidence>
<evidence type="ECO:0000313" key="4">
    <source>
        <dbReference type="Proteomes" id="UP000186922"/>
    </source>
</evidence>
<sequence>MGVPEILVICAIILIYVLYHVVRTCALFKLSSRSESNLQMDGTNSSSSRSTNTGANLSNGAREVAAVSTFSLNEHSAEFASPPAYSEAAKENGHGLPSYEEAVLGAPVQVVSLVVDQTVRVSTETVIAGTTDNAGAR</sequence>
<evidence type="ECO:0000313" key="3">
    <source>
        <dbReference type="EMBL" id="GAV07428.1"/>
    </source>
</evidence>
<feature type="compositionally biased region" description="Low complexity" evidence="1">
    <location>
        <begin position="43"/>
        <end position="53"/>
    </location>
</feature>
<comment type="caution">
    <text evidence="3">The sequence shown here is derived from an EMBL/GenBank/DDBJ whole genome shotgun (WGS) entry which is preliminary data.</text>
</comment>
<proteinExistence type="predicted"/>
<keyword evidence="4" id="KW-1185">Reference proteome</keyword>
<name>A0A1D1W5G7_RAMVA</name>
<accession>A0A1D1W5G7</accession>
<protein>
    <submittedName>
        <fullName evidence="3">Uncharacterized protein</fullName>
    </submittedName>
</protein>